<accession>A0A7L1CJJ0</accession>
<dbReference type="PANTHER" id="PTHR47829">
    <property type="entry name" value="HYDROLASE, PUTATIVE (AFU_ORTHOLOGUE AFUA_1G12880)-RELATED"/>
    <property type="match status" value="1"/>
</dbReference>
<dbReference type="EMBL" id="VXBA01000307">
    <property type="protein sequence ID" value="NXM65789.1"/>
    <property type="molecule type" value="Genomic_DNA"/>
</dbReference>
<dbReference type="OrthoDB" id="408373at2759"/>
<gene>
    <name evidence="1" type="primary">Ephx2</name>
    <name evidence="1" type="ORF">SERLUN_R11717</name>
</gene>
<dbReference type="InterPro" id="IPR052898">
    <property type="entry name" value="ACAD10-like"/>
</dbReference>
<dbReference type="InterPro" id="IPR023214">
    <property type="entry name" value="HAD_sf"/>
</dbReference>
<evidence type="ECO:0000313" key="2">
    <source>
        <dbReference type="Proteomes" id="UP000553648"/>
    </source>
</evidence>
<dbReference type="Proteomes" id="UP000553648">
    <property type="component" value="Unassembled WGS sequence"/>
</dbReference>
<protein>
    <submittedName>
        <fullName evidence="1">HYES hydrolase</fullName>
    </submittedName>
</protein>
<dbReference type="AlphaFoldDB" id="A0A7L1CJJ0"/>
<dbReference type="InterPro" id="IPR036412">
    <property type="entry name" value="HAD-like_sf"/>
</dbReference>
<keyword evidence="2" id="KW-1185">Reference proteome</keyword>
<comment type="caution">
    <text evidence="1">The sequence shown here is derived from an EMBL/GenBank/DDBJ whole genome shotgun (WGS) entry which is preliminary data.</text>
</comment>
<dbReference type="GO" id="GO:0016787">
    <property type="term" value="F:hydrolase activity"/>
    <property type="evidence" value="ECO:0007669"/>
    <property type="project" value="UniProtKB-KW"/>
</dbReference>
<feature type="non-terminal residue" evidence="1">
    <location>
        <position position="1"/>
    </location>
</feature>
<keyword evidence="1" id="KW-0378">Hydrolase</keyword>
<feature type="non-terminal residue" evidence="1">
    <location>
        <position position="65"/>
    </location>
</feature>
<name>A0A7L1CJJ0_9PASS</name>
<dbReference type="SUPFAM" id="SSF56784">
    <property type="entry name" value="HAD-like"/>
    <property type="match status" value="1"/>
</dbReference>
<proteinExistence type="predicted"/>
<dbReference type="PANTHER" id="PTHR47829:SF1">
    <property type="entry name" value="HAD FAMILY PHOSPHATASE"/>
    <property type="match status" value="1"/>
</dbReference>
<dbReference type="Pfam" id="PF00702">
    <property type="entry name" value="Hydrolase"/>
    <property type="match status" value="1"/>
</dbReference>
<dbReference type="Gene3D" id="3.40.50.1000">
    <property type="entry name" value="HAD superfamily/HAD-like"/>
    <property type="match status" value="1"/>
</dbReference>
<evidence type="ECO:0000313" key="1">
    <source>
        <dbReference type="EMBL" id="NXM65789.1"/>
    </source>
</evidence>
<reference evidence="1 2" key="1">
    <citation type="submission" date="2019-09" db="EMBL/GenBank/DDBJ databases">
        <title>Bird 10,000 Genomes (B10K) Project - Family phase.</title>
        <authorList>
            <person name="Zhang G."/>
        </authorList>
    </citation>
    <scope>NUCLEOTIDE SEQUENCE [LARGE SCALE GENOMIC DNA]</scope>
    <source>
        <strain evidence="1">B10K-DU-002-03</strain>
        <tissue evidence="1">Muscle</tissue>
    </source>
</reference>
<organism evidence="1 2">
    <name type="scientific">Serilophus lunatus</name>
    <name type="common">silver-breasted broadbill</name>
    <dbReference type="NCBI Taxonomy" id="239386"/>
    <lineage>
        <taxon>Eukaryota</taxon>
        <taxon>Metazoa</taxon>
        <taxon>Chordata</taxon>
        <taxon>Craniata</taxon>
        <taxon>Vertebrata</taxon>
        <taxon>Euteleostomi</taxon>
        <taxon>Archelosauria</taxon>
        <taxon>Archosauria</taxon>
        <taxon>Dinosauria</taxon>
        <taxon>Saurischia</taxon>
        <taxon>Theropoda</taxon>
        <taxon>Coelurosauria</taxon>
        <taxon>Aves</taxon>
        <taxon>Neognathae</taxon>
        <taxon>Neoaves</taxon>
        <taxon>Telluraves</taxon>
        <taxon>Australaves</taxon>
        <taxon>Passeriformes</taxon>
        <taxon>Eurylaimidae</taxon>
        <taxon>Serilophus</taxon>
    </lineage>
</organism>
<sequence length="65" mass="7529">GFRICILTNSWLDDSPGRLRTAQLMDQLRRHFHLVLESCRIGMSKPDPKIYVHALEVLQAKPKEV</sequence>